<feature type="domain" description="Peptidase M13 N-terminal" evidence="10">
    <location>
        <begin position="41"/>
        <end position="419"/>
    </location>
</feature>
<keyword evidence="8" id="KW-0732">Signal</keyword>
<accession>A0A1G6HFK4</accession>
<dbReference type="GO" id="GO:0004222">
    <property type="term" value="F:metalloendopeptidase activity"/>
    <property type="evidence" value="ECO:0007669"/>
    <property type="project" value="InterPro"/>
</dbReference>
<evidence type="ECO:0000256" key="5">
    <source>
        <dbReference type="ARBA" id="ARBA00022801"/>
    </source>
</evidence>
<dbReference type="AlphaFoldDB" id="A0A1G6HFK4"/>
<protein>
    <submittedName>
        <fullName evidence="11">Putative endopeptidase</fullName>
    </submittedName>
</protein>
<proteinExistence type="inferred from homology"/>
<comment type="cofactor">
    <cofactor evidence="1">
        <name>Zn(2+)</name>
        <dbReference type="ChEBI" id="CHEBI:29105"/>
    </cofactor>
</comment>
<evidence type="ECO:0000256" key="7">
    <source>
        <dbReference type="ARBA" id="ARBA00023049"/>
    </source>
</evidence>
<feature type="signal peptide" evidence="8">
    <location>
        <begin position="1"/>
        <end position="23"/>
    </location>
</feature>
<dbReference type="InterPro" id="IPR018497">
    <property type="entry name" value="Peptidase_M13_C"/>
</dbReference>
<dbReference type="Gene3D" id="3.40.390.10">
    <property type="entry name" value="Collagenase (Catalytic Domain)"/>
    <property type="match status" value="1"/>
</dbReference>
<gene>
    <name evidence="11" type="ORF">SAMN05421733_105151</name>
</gene>
<dbReference type="Proteomes" id="UP000242501">
    <property type="component" value="Unassembled WGS sequence"/>
</dbReference>
<evidence type="ECO:0000256" key="6">
    <source>
        <dbReference type="ARBA" id="ARBA00022833"/>
    </source>
</evidence>
<feature type="chain" id="PRO_5017480752" evidence="8">
    <location>
        <begin position="24"/>
        <end position="675"/>
    </location>
</feature>
<dbReference type="SUPFAM" id="SSF55486">
    <property type="entry name" value="Metalloproteases ('zincins'), catalytic domain"/>
    <property type="match status" value="1"/>
</dbReference>
<dbReference type="InterPro" id="IPR008753">
    <property type="entry name" value="Peptidase_M13_N"/>
</dbReference>
<keyword evidence="3" id="KW-0645">Protease</keyword>
<dbReference type="InterPro" id="IPR024079">
    <property type="entry name" value="MetalloPept_cat_dom_sf"/>
</dbReference>
<dbReference type="PANTHER" id="PTHR11733">
    <property type="entry name" value="ZINC METALLOPROTEASE FAMILY M13 NEPRILYSIN-RELATED"/>
    <property type="match status" value="1"/>
</dbReference>
<dbReference type="PANTHER" id="PTHR11733:SF167">
    <property type="entry name" value="FI17812P1-RELATED"/>
    <property type="match status" value="1"/>
</dbReference>
<evidence type="ECO:0000256" key="2">
    <source>
        <dbReference type="ARBA" id="ARBA00007357"/>
    </source>
</evidence>
<dbReference type="CDD" id="cd08662">
    <property type="entry name" value="M13"/>
    <property type="match status" value="1"/>
</dbReference>
<keyword evidence="4" id="KW-0479">Metal-binding</keyword>
<dbReference type="OrthoDB" id="9775677at2"/>
<evidence type="ECO:0000256" key="3">
    <source>
        <dbReference type="ARBA" id="ARBA00022670"/>
    </source>
</evidence>
<evidence type="ECO:0000259" key="9">
    <source>
        <dbReference type="Pfam" id="PF01431"/>
    </source>
</evidence>
<keyword evidence="12" id="KW-1185">Reference proteome</keyword>
<dbReference type="GO" id="GO:0016485">
    <property type="term" value="P:protein processing"/>
    <property type="evidence" value="ECO:0007669"/>
    <property type="project" value="TreeGrafter"/>
</dbReference>
<dbReference type="PRINTS" id="PR00786">
    <property type="entry name" value="NEPRILYSIN"/>
</dbReference>
<comment type="similarity">
    <text evidence="2">Belongs to the peptidase M13 family.</text>
</comment>
<evidence type="ECO:0000256" key="1">
    <source>
        <dbReference type="ARBA" id="ARBA00001947"/>
    </source>
</evidence>
<reference evidence="12" key="1">
    <citation type="submission" date="2016-09" db="EMBL/GenBank/DDBJ databases">
        <authorList>
            <person name="Varghese N."/>
            <person name="Submissions S."/>
        </authorList>
    </citation>
    <scope>NUCLEOTIDE SEQUENCE [LARGE SCALE GENOMIC DNA]</scope>
    <source>
        <strain evidence="12">ANC 4422</strain>
    </source>
</reference>
<evidence type="ECO:0000256" key="4">
    <source>
        <dbReference type="ARBA" id="ARBA00022723"/>
    </source>
</evidence>
<keyword evidence="5" id="KW-0378">Hydrolase</keyword>
<feature type="domain" description="Peptidase M13 C-terminal" evidence="9">
    <location>
        <begin position="471"/>
        <end position="672"/>
    </location>
</feature>
<dbReference type="GO" id="GO:0046872">
    <property type="term" value="F:metal ion binding"/>
    <property type="evidence" value="ECO:0007669"/>
    <property type="project" value="UniProtKB-KW"/>
</dbReference>
<evidence type="ECO:0000256" key="8">
    <source>
        <dbReference type="SAM" id="SignalP"/>
    </source>
</evidence>
<evidence type="ECO:0000313" key="12">
    <source>
        <dbReference type="Proteomes" id="UP000242501"/>
    </source>
</evidence>
<sequence length="675" mass="77065">MKFKCIKTALLSAMLLTSLTVYAEGSKSGIESQYFDNSTKPTDDFYQHTNGVWLKNNSIPDDKSIWGTFTILREQSISQIHDIVNSVLSKSFSQGTDEQKVADLYSSFMNENEINKLGYQPIQAEIAKVNSLETKKDIASLVANFSKIGVTTPFDIGVTQDMKNSTKIIVELYQSGLGLPDRDYYLKDDKKFKEIRQSYLNYIEKTLRLVGDTDAKNSAKNVLRLETQLAQAQWTNVQNRDTPKTYNIYKTKDLATLSSQIDWKQYLDVEGLTGKIDTIQVAQPSFVKALDPIVRNNSLAVWQSYFKFHLVNNFSPLLSQEFVDNQFNFYSTQLREIKQQKPRWKRGVDVVQESLGESLGKIYVEKNFSPEQKQRMEDLVHNLLKAYEQSINKLDWMSTETKIKAKEKLSKISVKIGYPNKWRDYSGLNIVSGDLVGNVIRSREFEHQYALSKLGKPVDRDEWGMLPQTVNAYYNATLNEIVFPAAILQPPFFDMEADDAVNYGAIGAIIGHEISHGFDDQGSQFDAMGNMKNWWTPEDQKKFKEKTKALIAQYNNYEVLPGYHVNGELTLGENIADNSGLSIAYKAYELSLNGKPSPVIDHLTGEQRFYIGWAQAWREKIRDGQQLEYLKSDPHSPNKVRGNVTLLNQTPFYDAFGVKKGDQMYLAPEKRVSIW</sequence>
<keyword evidence="7" id="KW-0482">Metalloprotease</keyword>
<dbReference type="InterPro" id="IPR042089">
    <property type="entry name" value="Peptidase_M13_dom_2"/>
</dbReference>
<dbReference type="Gene3D" id="1.10.1380.10">
    <property type="entry name" value="Neutral endopeptidase , domain2"/>
    <property type="match status" value="1"/>
</dbReference>
<dbReference type="RefSeq" id="WP_092747936.1">
    <property type="nucleotide sequence ID" value="NZ_FMYL01000005.1"/>
</dbReference>
<name>A0A1G6HFK4_9GAMM</name>
<organism evidence="11 12">
    <name type="scientific">Acinetobacter boissieri</name>
    <dbReference type="NCBI Taxonomy" id="1219383"/>
    <lineage>
        <taxon>Bacteria</taxon>
        <taxon>Pseudomonadati</taxon>
        <taxon>Pseudomonadota</taxon>
        <taxon>Gammaproteobacteria</taxon>
        <taxon>Moraxellales</taxon>
        <taxon>Moraxellaceae</taxon>
        <taxon>Acinetobacter</taxon>
    </lineage>
</organism>
<dbReference type="GO" id="GO:0005886">
    <property type="term" value="C:plasma membrane"/>
    <property type="evidence" value="ECO:0007669"/>
    <property type="project" value="TreeGrafter"/>
</dbReference>
<dbReference type="PROSITE" id="PS51885">
    <property type="entry name" value="NEPRILYSIN"/>
    <property type="match status" value="1"/>
</dbReference>
<evidence type="ECO:0000259" key="10">
    <source>
        <dbReference type="Pfam" id="PF05649"/>
    </source>
</evidence>
<keyword evidence="6" id="KW-0862">Zinc</keyword>
<dbReference type="Pfam" id="PF05649">
    <property type="entry name" value="Peptidase_M13_N"/>
    <property type="match status" value="1"/>
</dbReference>
<dbReference type="EMBL" id="FMYL01000005">
    <property type="protein sequence ID" value="SDB93029.1"/>
    <property type="molecule type" value="Genomic_DNA"/>
</dbReference>
<dbReference type="STRING" id="1219383.SAMN05421733_105151"/>
<dbReference type="Pfam" id="PF01431">
    <property type="entry name" value="Peptidase_M13"/>
    <property type="match status" value="1"/>
</dbReference>
<dbReference type="InterPro" id="IPR000718">
    <property type="entry name" value="Peptidase_M13"/>
</dbReference>
<evidence type="ECO:0000313" key="11">
    <source>
        <dbReference type="EMBL" id="SDB93029.1"/>
    </source>
</evidence>